<evidence type="ECO:0000313" key="2">
    <source>
        <dbReference type="Proteomes" id="UP000008237"/>
    </source>
</evidence>
<organism evidence="2">
    <name type="scientific">Harpegnathos saltator</name>
    <name type="common">Jerdon's jumping ant</name>
    <dbReference type="NCBI Taxonomy" id="610380"/>
    <lineage>
        <taxon>Eukaryota</taxon>
        <taxon>Metazoa</taxon>
        <taxon>Ecdysozoa</taxon>
        <taxon>Arthropoda</taxon>
        <taxon>Hexapoda</taxon>
        <taxon>Insecta</taxon>
        <taxon>Pterygota</taxon>
        <taxon>Neoptera</taxon>
        <taxon>Endopterygota</taxon>
        <taxon>Hymenoptera</taxon>
        <taxon>Apocrita</taxon>
        <taxon>Aculeata</taxon>
        <taxon>Formicoidea</taxon>
        <taxon>Formicidae</taxon>
        <taxon>Ponerinae</taxon>
        <taxon>Ponerini</taxon>
        <taxon>Harpegnathos</taxon>
    </lineage>
</organism>
<feature type="non-terminal residue" evidence="1">
    <location>
        <position position="1"/>
    </location>
</feature>
<name>E2BC12_HARSA</name>
<sequence>LPDLVIKKLTTYYGLAIRRNVDFVGDMKKSIMAILYHYCSTDE</sequence>
<reference evidence="1 2" key="1">
    <citation type="journal article" date="2010" name="Science">
        <title>Genomic comparison of the ants Camponotus floridanus and Harpegnathos saltator.</title>
        <authorList>
            <person name="Bonasio R."/>
            <person name="Zhang G."/>
            <person name="Ye C."/>
            <person name="Mutti N.S."/>
            <person name="Fang X."/>
            <person name="Qin N."/>
            <person name="Donahue G."/>
            <person name="Yang P."/>
            <person name="Li Q."/>
            <person name="Li C."/>
            <person name="Zhang P."/>
            <person name="Huang Z."/>
            <person name="Berger S.L."/>
            <person name="Reinberg D."/>
            <person name="Wang J."/>
            <person name="Liebig J."/>
        </authorList>
    </citation>
    <scope>NUCLEOTIDE SEQUENCE [LARGE SCALE GENOMIC DNA]</scope>
    <source>
        <strain evidence="1 2">R22 G/1</strain>
    </source>
</reference>
<protein>
    <recommendedName>
        <fullName evidence="3">Mos1 transposase HTH domain-containing protein</fullName>
    </recommendedName>
</protein>
<dbReference type="Proteomes" id="UP000008237">
    <property type="component" value="Unassembled WGS sequence"/>
</dbReference>
<gene>
    <name evidence="1" type="ORF">EAI_05487</name>
</gene>
<proteinExistence type="predicted"/>
<evidence type="ECO:0008006" key="3">
    <source>
        <dbReference type="Google" id="ProtNLM"/>
    </source>
</evidence>
<dbReference type="EMBL" id="GL447244">
    <property type="protein sequence ID" value="EFN86766.1"/>
    <property type="molecule type" value="Genomic_DNA"/>
</dbReference>
<keyword evidence="2" id="KW-1185">Reference proteome</keyword>
<dbReference type="InParanoid" id="E2BC12"/>
<accession>E2BC12</accession>
<dbReference type="AlphaFoldDB" id="E2BC12"/>
<feature type="non-terminal residue" evidence="1">
    <location>
        <position position="43"/>
    </location>
</feature>
<evidence type="ECO:0000313" key="1">
    <source>
        <dbReference type="EMBL" id="EFN86766.1"/>
    </source>
</evidence>